<feature type="region of interest" description="Disordered" evidence="1">
    <location>
        <begin position="1"/>
        <end position="38"/>
    </location>
</feature>
<sequence>MIFLRQEKGNRKQERREEGSQGGREESNAIVFPPEAPAPPTWTHLTLIPGQTNFFHTSVALASPQVTE</sequence>
<accession>A0A4Z2FPJ4</accession>
<evidence type="ECO:0000256" key="1">
    <source>
        <dbReference type="SAM" id="MobiDB-lite"/>
    </source>
</evidence>
<name>A0A4Z2FPJ4_9TELE</name>
<keyword evidence="3" id="KW-1185">Reference proteome</keyword>
<organism evidence="2 3">
    <name type="scientific">Liparis tanakae</name>
    <name type="common">Tanaka's snailfish</name>
    <dbReference type="NCBI Taxonomy" id="230148"/>
    <lineage>
        <taxon>Eukaryota</taxon>
        <taxon>Metazoa</taxon>
        <taxon>Chordata</taxon>
        <taxon>Craniata</taxon>
        <taxon>Vertebrata</taxon>
        <taxon>Euteleostomi</taxon>
        <taxon>Actinopterygii</taxon>
        <taxon>Neopterygii</taxon>
        <taxon>Teleostei</taxon>
        <taxon>Neoteleostei</taxon>
        <taxon>Acanthomorphata</taxon>
        <taxon>Eupercaria</taxon>
        <taxon>Perciformes</taxon>
        <taxon>Cottioidei</taxon>
        <taxon>Cottales</taxon>
        <taxon>Liparidae</taxon>
        <taxon>Liparis</taxon>
    </lineage>
</organism>
<dbReference type="AlphaFoldDB" id="A0A4Z2FPJ4"/>
<proteinExistence type="predicted"/>
<reference evidence="2 3" key="1">
    <citation type="submission" date="2019-03" db="EMBL/GenBank/DDBJ databases">
        <title>First draft genome of Liparis tanakae, snailfish: a comprehensive survey of snailfish specific genes.</title>
        <authorList>
            <person name="Kim W."/>
            <person name="Song I."/>
            <person name="Jeong J.-H."/>
            <person name="Kim D."/>
            <person name="Kim S."/>
            <person name="Ryu S."/>
            <person name="Song J.Y."/>
            <person name="Lee S.K."/>
        </authorList>
    </citation>
    <scope>NUCLEOTIDE SEQUENCE [LARGE SCALE GENOMIC DNA]</scope>
    <source>
        <tissue evidence="2">Muscle</tissue>
    </source>
</reference>
<protein>
    <submittedName>
        <fullName evidence="2">Uncharacterized protein</fullName>
    </submittedName>
</protein>
<comment type="caution">
    <text evidence="2">The sequence shown here is derived from an EMBL/GenBank/DDBJ whole genome shotgun (WGS) entry which is preliminary data.</text>
</comment>
<dbReference type="OrthoDB" id="5792412at2759"/>
<gene>
    <name evidence="2" type="ORF">EYF80_046825</name>
</gene>
<evidence type="ECO:0000313" key="2">
    <source>
        <dbReference type="EMBL" id="TNN42971.1"/>
    </source>
</evidence>
<feature type="compositionally biased region" description="Basic and acidic residues" evidence="1">
    <location>
        <begin position="1"/>
        <end position="27"/>
    </location>
</feature>
<dbReference type="EMBL" id="SRLO01000999">
    <property type="protein sequence ID" value="TNN42971.1"/>
    <property type="molecule type" value="Genomic_DNA"/>
</dbReference>
<dbReference type="Proteomes" id="UP000314294">
    <property type="component" value="Unassembled WGS sequence"/>
</dbReference>
<evidence type="ECO:0000313" key="3">
    <source>
        <dbReference type="Proteomes" id="UP000314294"/>
    </source>
</evidence>